<dbReference type="InterPro" id="IPR045380">
    <property type="entry name" value="LD_TPept_scaffold_dom"/>
</dbReference>
<evidence type="ECO:0000256" key="2">
    <source>
        <dbReference type="ARBA" id="ARBA00005992"/>
    </source>
</evidence>
<dbReference type="PROSITE" id="PS51257">
    <property type="entry name" value="PROKAR_LIPOPROTEIN"/>
    <property type="match status" value="1"/>
</dbReference>
<dbReference type="GO" id="GO:0071555">
    <property type="term" value="P:cell wall organization"/>
    <property type="evidence" value="ECO:0007669"/>
    <property type="project" value="UniProtKB-UniRule"/>
</dbReference>
<sequence>MMKVSLSRMGAVCALTVLLVVGGCRRHRKSKSAENTTDYAGNLQALVATKKLPSLRWPNFSDYQSAVTTFYDDRNYELAWTRDGKPTATALAFIEQFKNAGAKGLNPEDYDASLWAGREQKLSGKSPDAISLFDVAMTVNVMRYISDLRIGRVNPSHFNFDINVQSKKYNLAEFVSDHVVDATDVPKLIAGVEPDSEQYRQTEAALAHYLDLAKQQQADGAQPLPMVMKAVSAGEHYAAAGELLKRLQLEGDAPADEAGAETNPAASVFTKELSEDVKHYQNRHGLEENGKLGPQTIASMNVPLTERVVQLQDALERWRWLPDQYLNARLIVNLPEFMLRGYTPDHKLDFKMKVVVGKVMGEHQTPVFAHMMRYLVFRPYWNVPIDIAKTELAPHVAADPHYLESHNFEVTAHGKVQTHYTAKEIAQGNVVVREKPGPKNSLGLVKFMFPNQYDIYLHSTPAPYLFDHSRRDFSHGCIRVQKPADLAVWVLDGQLDKDKQPWDLSKVQAAFEDESQNNRTVGLKTPIPIVIFYVTAEVEDDGQVHFFDDIYRYDADLQAVLAKGPPYPVKPEPIVAKTTAGDTV</sequence>
<feature type="active site" description="Proton donor/acceptor" evidence="7">
    <location>
        <position position="458"/>
    </location>
</feature>
<keyword evidence="3" id="KW-0808">Transferase</keyword>
<dbReference type="GO" id="GO:0009252">
    <property type="term" value="P:peptidoglycan biosynthetic process"/>
    <property type="evidence" value="ECO:0007669"/>
    <property type="project" value="UniProtKB-KW"/>
</dbReference>
<protein>
    <submittedName>
        <fullName evidence="9">L,D-transpeptidase family protein</fullName>
    </submittedName>
</protein>
<dbReference type="KEGG" id="epl:P4G45_16175"/>
<dbReference type="GO" id="GO:0008360">
    <property type="term" value="P:regulation of cell shape"/>
    <property type="evidence" value="ECO:0007669"/>
    <property type="project" value="UniProtKB-UniRule"/>
</dbReference>
<dbReference type="Pfam" id="PF03734">
    <property type="entry name" value="YkuD"/>
    <property type="match status" value="1"/>
</dbReference>
<dbReference type="GO" id="GO:0004180">
    <property type="term" value="F:carboxypeptidase activity"/>
    <property type="evidence" value="ECO:0007669"/>
    <property type="project" value="UniProtKB-ARBA"/>
</dbReference>
<dbReference type="InterPro" id="IPR002477">
    <property type="entry name" value="Peptidoglycan-bd-like"/>
</dbReference>
<dbReference type="PANTHER" id="PTHR41533:SF2">
    <property type="entry name" value="BLR7131 PROTEIN"/>
    <property type="match status" value="1"/>
</dbReference>
<gene>
    <name evidence="9" type="ORF">P4G45_16175</name>
    <name evidence="10" type="ORF">P8936_17385</name>
</gene>
<feature type="active site" description="Nucleophile" evidence="7">
    <location>
        <position position="477"/>
    </location>
</feature>
<evidence type="ECO:0000256" key="4">
    <source>
        <dbReference type="ARBA" id="ARBA00022960"/>
    </source>
</evidence>
<dbReference type="EMBL" id="CP121195">
    <property type="protein sequence ID" value="XBH13436.1"/>
    <property type="molecule type" value="Genomic_DNA"/>
</dbReference>
<dbReference type="PANTHER" id="PTHR41533">
    <property type="entry name" value="L,D-TRANSPEPTIDASE HI_1667-RELATED"/>
    <property type="match status" value="1"/>
</dbReference>
<organism evidence="9">
    <name type="scientific">Edaphobacter paludis</name>
    <dbReference type="NCBI Taxonomy" id="3035702"/>
    <lineage>
        <taxon>Bacteria</taxon>
        <taxon>Pseudomonadati</taxon>
        <taxon>Acidobacteriota</taxon>
        <taxon>Terriglobia</taxon>
        <taxon>Terriglobales</taxon>
        <taxon>Acidobacteriaceae</taxon>
        <taxon>Edaphobacter</taxon>
    </lineage>
</organism>
<dbReference type="PROSITE" id="PS52029">
    <property type="entry name" value="LD_TPASE"/>
    <property type="match status" value="1"/>
</dbReference>
<dbReference type="InterPro" id="IPR052905">
    <property type="entry name" value="LD-transpeptidase_YkuD-like"/>
</dbReference>
<dbReference type="Gene3D" id="1.10.101.10">
    <property type="entry name" value="PGBD-like superfamily/PGBD"/>
    <property type="match status" value="1"/>
</dbReference>
<accession>A0AAU7CXI9</accession>
<dbReference type="EMBL" id="CP121194">
    <property type="protein sequence ID" value="XBH10000.1"/>
    <property type="molecule type" value="Genomic_DNA"/>
</dbReference>
<keyword evidence="4 7" id="KW-0133">Cell shape</keyword>
<feature type="domain" description="L,D-TPase catalytic" evidence="8">
    <location>
        <begin position="328"/>
        <end position="510"/>
    </location>
</feature>
<evidence type="ECO:0000313" key="9">
    <source>
        <dbReference type="EMBL" id="XBH10000.1"/>
    </source>
</evidence>
<comment type="similarity">
    <text evidence="2">Belongs to the YkuD family.</text>
</comment>
<dbReference type="InterPro" id="IPR005490">
    <property type="entry name" value="LD_TPept_cat_dom"/>
</dbReference>
<dbReference type="SUPFAM" id="SSF47090">
    <property type="entry name" value="PGBD-like"/>
    <property type="match status" value="1"/>
</dbReference>
<evidence type="ECO:0000256" key="6">
    <source>
        <dbReference type="ARBA" id="ARBA00023316"/>
    </source>
</evidence>
<dbReference type="AlphaFoldDB" id="A0AAU7CXI9"/>
<keyword evidence="6 7" id="KW-0961">Cell wall biogenesis/degradation</keyword>
<evidence type="ECO:0000256" key="7">
    <source>
        <dbReference type="PROSITE-ProRule" id="PRU01373"/>
    </source>
</evidence>
<dbReference type="Pfam" id="PF20142">
    <property type="entry name" value="Scaffold"/>
    <property type="match status" value="1"/>
</dbReference>
<reference evidence="9" key="1">
    <citation type="submission" date="2023-03" db="EMBL/GenBank/DDBJ databases">
        <title>Edaphobacter sp.</title>
        <authorList>
            <person name="Huber K.J."/>
            <person name="Papendorf J."/>
            <person name="Pilke C."/>
            <person name="Bunk B."/>
            <person name="Sproeer C."/>
            <person name="Pester M."/>
        </authorList>
    </citation>
    <scope>NUCLEOTIDE SEQUENCE</scope>
    <source>
        <strain evidence="9">DSM 109919</strain>
        <strain evidence="10">DSM 109920</strain>
    </source>
</reference>
<dbReference type="InterPro" id="IPR036366">
    <property type="entry name" value="PGBDSf"/>
</dbReference>
<dbReference type="SUPFAM" id="SSF141523">
    <property type="entry name" value="L,D-transpeptidase catalytic domain-like"/>
    <property type="match status" value="1"/>
</dbReference>
<keyword evidence="5 7" id="KW-0573">Peptidoglycan synthesis</keyword>
<evidence type="ECO:0000313" key="10">
    <source>
        <dbReference type="EMBL" id="XBH13436.1"/>
    </source>
</evidence>
<dbReference type="Gene3D" id="2.40.440.10">
    <property type="entry name" value="L,D-transpeptidase catalytic domain-like"/>
    <property type="match status" value="1"/>
</dbReference>
<dbReference type="GO" id="GO:0016740">
    <property type="term" value="F:transferase activity"/>
    <property type="evidence" value="ECO:0007669"/>
    <property type="project" value="UniProtKB-KW"/>
</dbReference>
<evidence type="ECO:0000256" key="3">
    <source>
        <dbReference type="ARBA" id="ARBA00022679"/>
    </source>
</evidence>
<proteinExistence type="inferred from homology"/>
<accession>A0AAU7D7U2</accession>
<evidence type="ECO:0000259" key="8">
    <source>
        <dbReference type="PROSITE" id="PS52029"/>
    </source>
</evidence>
<name>A0AAU7CXI9_9BACT</name>
<evidence type="ECO:0000256" key="1">
    <source>
        <dbReference type="ARBA" id="ARBA00004752"/>
    </source>
</evidence>
<dbReference type="CDD" id="cd16913">
    <property type="entry name" value="YkuD_like"/>
    <property type="match status" value="1"/>
</dbReference>
<comment type="pathway">
    <text evidence="1 7">Cell wall biogenesis; peptidoglycan biosynthesis.</text>
</comment>
<dbReference type="RefSeq" id="WP_348267506.1">
    <property type="nucleotide sequence ID" value="NZ_CP121194.1"/>
</dbReference>
<dbReference type="InterPro" id="IPR038063">
    <property type="entry name" value="Transpep_catalytic_dom"/>
</dbReference>
<dbReference type="Pfam" id="PF01471">
    <property type="entry name" value="PG_binding_1"/>
    <property type="match status" value="1"/>
</dbReference>
<dbReference type="InterPro" id="IPR036365">
    <property type="entry name" value="PGBD-like_sf"/>
</dbReference>
<evidence type="ECO:0000256" key="5">
    <source>
        <dbReference type="ARBA" id="ARBA00022984"/>
    </source>
</evidence>